<evidence type="ECO:0000313" key="2">
    <source>
        <dbReference type="Proteomes" id="UP000559117"/>
    </source>
</evidence>
<sequence>MNILSCENINMQKMKNLCTAGALRWTNHVLTRLFQRGISTSDIENAIMHGEIIESYPNDYPYPSYLVLGIAIDSKYIHVVCGIGDTELWLITAYYPDINKWDASLKIRKENDK</sequence>
<comment type="caution">
    <text evidence="1">The sequence shown here is derived from an EMBL/GenBank/DDBJ whole genome shotgun (WGS) entry which is preliminary data.</text>
</comment>
<accession>A0A840UMX5</accession>
<gene>
    <name evidence="1" type="ORF">HNR32_002722</name>
</gene>
<keyword evidence="2" id="KW-1185">Reference proteome</keyword>
<reference evidence="1 2" key="1">
    <citation type="submission" date="2020-08" db="EMBL/GenBank/DDBJ databases">
        <title>Genomic Encyclopedia of Type Strains, Phase IV (KMG-IV): sequencing the most valuable type-strain genomes for metagenomic binning, comparative biology and taxonomic classification.</title>
        <authorList>
            <person name="Goeker M."/>
        </authorList>
    </citation>
    <scope>NUCLEOTIDE SEQUENCE [LARGE SCALE GENOMIC DNA]</scope>
    <source>
        <strain evidence="1 2">DSM 24661</strain>
    </source>
</reference>
<dbReference type="RefSeq" id="WP_260162785.1">
    <property type="nucleotide sequence ID" value="NZ_JACHFH010000059.1"/>
</dbReference>
<dbReference type="AlphaFoldDB" id="A0A840UMX5"/>
<dbReference type="InterPro" id="IPR025354">
    <property type="entry name" value="DUF4258"/>
</dbReference>
<name>A0A840UMX5_9FIRM</name>
<evidence type="ECO:0000313" key="1">
    <source>
        <dbReference type="EMBL" id="MBB5337560.1"/>
    </source>
</evidence>
<evidence type="ECO:0008006" key="3">
    <source>
        <dbReference type="Google" id="ProtNLM"/>
    </source>
</evidence>
<dbReference type="Pfam" id="PF14076">
    <property type="entry name" value="DUF4258"/>
    <property type="match status" value="1"/>
</dbReference>
<dbReference type="Proteomes" id="UP000559117">
    <property type="component" value="Unassembled WGS sequence"/>
</dbReference>
<dbReference type="EMBL" id="JACHFH010000059">
    <property type="protein sequence ID" value="MBB5337560.1"/>
    <property type="molecule type" value="Genomic_DNA"/>
</dbReference>
<organism evidence="1 2">
    <name type="scientific">Pectinatus brassicae</name>
    <dbReference type="NCBI Taxonomy" id="862415"/>
    <lineage>
        <taxon>Bacteria</taxon>
        <taxon>Bacillati</taxon>
        <taxon>Bacillota</taxon>
        <taxon>Negativicutes</taxon>
        <taxon>Selenomonadales</taxon>
        <taxon>Selenomonadaceae</taxon>
        <taxon>Pectinatus</taxon>
    </lineage>
</organism>
<proteinExistence type="predicted"/>
<protein>
    <recommendedName>
        <fullName evidence="3">DUF4258 domain-containing protein</fullName>
    </recommendedName>
</protein>